<dbReference type="Gene3D" id="3.10.290.10">
    <property type="entry name" value="RNA-binding S4 domain"/>
    <property type="match status" value="1"/>
</dbReference>
<dbReference type="AlphaFoldDB" id="A0A1B1NEI0"/>
<dbReference type="PROSITE" id="PS50889">
    <property type="entry name" value="S4"/>
    <property type="match status" value="1"/>
</dbReference>
<dbReference type="PROSITE" id="PS51729">
    <property type="entry name" value="GNAT_YJDJ"/>
    <property type="match status" value="1"/>
</dbReference>
<dbReference type="InterPro" id="IPR031165">
    <property type="entry name" value="GNAT_YJDJ"/>
</dbReference>
<evidence type="ECO:0000259" key="3">
    <source>
        <dbReference type="PROSITE" id="PS51729"/>
    </source>
</evidence>
<gene>
    <name evidence="4" type="ORF">SGUI_2448</name>
</gene>
<dbReference type="EMBL" id="CP014989">
    <property type="protein sequence ID" value="ANS79844.1"/>
    <property type="molecule type" value="Genomic_DNA"/>
</dbReference>
<dbReference type="SUPFAM" id="SSF55729">
    <property type="entry name" value="Acyl-CoA N-acyltransferases (Nat)"/>
    <property type="match status" value="1"/>
</dbReference>
<evidence type="ECO:0000256" key="1">
    <source>
        <dbReference type="PROSITE-ProRule" id="PRU00182"/>
    </source>
</evidence>
<dbReference type="InterPro" id="IPR016181">
    <property type="entry name" value="Acyl_CoA_acyltransferase"/>
</dbReference>
<dbReference type="GO" id="GO:0016747">
    <property type="term" value="F:acyltransferase activity, transferring groups other than amino-acyl groups"/>
    <property type="evidence" value="ECO:0007669"/>
    <property type="project" value="InterPro"/>
</dbReference>
<name>A0A1B1NEI0_9MICO</name>
<keyword evidence="1" id="KW-0694">RNA-binding</keyword>
<dbReference type="PATRIC" id="fig|1758689.4.peg.2559"/>
<feature type="domain" description="N-acetyltransferase" evidence="3">
    <location>
        <begin position="5"/>
        <end position="91"/>
    </location>
</feature>
<keyword evidence="5" id="KW-1185">Reference proteome</keyword>
<dbReference type="InterPro" id="IPR000182">
    <property type="entry name" value="GNAT_dom"/>
</dbReference>
<dbReference type="InterPro" id="IPR045057">
    <property type="entry name" value="Gcn5-rel_NAT"/>
</dbReference>
<evidence type="ECO:0000313" key="4">
    <source>
        <dbReference type="EMBL" id="ANS79844.1"/>
    </source>
</evidence>
<dbReference type="InterPro" id="IPR036986">
    <property type="entry name" value="S4_RNA-bd_sf"/>
</dbReference>
<dbReference type="Proteomes" id="UP000092482">
    <property type="component" value="Chromosome"/>
</dbReference>
<proteinExistence type="predicted"/>
<sequence length="172" mass="18340">MTQIVHLPEQDRWVARAEDRETGYLSYELDGGLLDLQHTVVEPEARGQGLGGRLVEAALGYARAEDLRVRPTCPFVPAYVADHPEHADLLEGAAGGAGGAEGVPTVEIRDQSIRLGQLLKLAGLVQDGAMARMVIENGEVTVDGETVMRRGTQVRPGQVVTYAGESVSPVNG</sequence>
<evidence type="ECO:0000259" key="2">
    <source>
        <dbReference type="PROSITE" id="PS51186"/>
    </source>
</evidence>
<dbReference type="PANTHER" id="PTHR31435:SF9">
    <property type="entry name" value="PROTEIN NATD1"/>
    <property type="match status" value="1"/>
</dbReference>
<dbReference type="GO" id="GO:0003723">
    <property type="term" value="F:RNA binding"/>
    <property type="evidence" value="ECO:0007669"/>
    <property type="project" value="UniProtKB-KW"/>
</dbReference>
<dbReference type="Pfam" id="PF13275">
    <property type="entry name" value="S4_2"/>
    <property type="match status" value="1"/>
</dbReference>
<dbReference type="SUPFAM" id="SSF55174">
    <property type="entry name" value="Alpha-L RNA-binding motif"/>
    <property type="match status" value="1"/>
</dbReference>
<dbReference type="CDD" id="cd04301">
    <property type="entry name" value="NAT_SF"/>
    <property type="match status" value="1"/>
</dbReference>
<dbReference type="Gene3D" id="3.40.630.30">
    <property type="match status" value="1"/>
</dbReference>
<dbReference type="RefSeq" id="WP_083190674.1">
    <property type="nucleotide sequence ID" value="NZ_CP014989.1"/>
</dbReference>
<dbReference type="CDD" id="cd00165">
    <property type="entry name" value="S4"/>
    <property type="match status" value="1"/>
</dbReference>
<organism evidence="4 5">
    <name type="scientific">Serinicoccus hydrothermalis</name>
    <dbReference type="NCBI Taxonomy" id="1758689"/>
    <lineage>
        <taxon>Bacteria</taxon>
        <taxon>Bacillati</taxon>
        <taxon>Actinomycetota</taxon>
        <taxon>Actinomycetes</taxon>
        <taxon>Micrococcales</taxon>
        <taxon>Ornithinimicrobiaceae</taxon>
        <taxon>Serinicoccus</taxon>
    </lineage>
</organism>
<accession>A0A1B1NEI0</accession>
<dbReference type="PROSITE" id="PS51186">
    <property type="entry name" value="GNAT"/>
    <property type="match status" value="1"/>
</dbReference>
<evidence type="ECO:0008006" key="6">
    <source>
        <dbReference type="Google" id="ProtNLM"/>
    </source>
</evidence>
<evidence type="ECO:0000313" key="5">
    <source>
        <dbReference type="Proteomes" id="UP000092482"/>
    </source>
</evidence>
<dbReference type="OrthoDB" id="9811532at2"/>
<dbReference type="Pfam" id="PF14542">
    <property type="entry name" value="Acetyltransf_CG"/>
    <property type="match status" value="1"/>
</dbReference>
<feature type="domain" description="N-acetyltransferase" evidence="2">
    <location>
        <begin position="1"/>
        <end position="120"/>
    </location>
</feature>
<dbReference type="PANTHER" id="PTHR31435">
    <property type="entry name" value="PROTEIN NATD1"/>
    <property type="match status" value="1"/>
</dbReference>
<dbReference type="KEGG" id="serj:SGUI_2448"/>
<protein>
    <recommendedName>
        <fullName evidence="6">N-acetyltransferase domain-containing protein</fullName>
    </recommendedName>
</protein>
<reference evidence="4 5" key="1">
    <citation type="submission" date="2016-03" db="EMBL/GenBank/DDBJ databases">
        <title>Shallow-sea hydrothermal system.</title>
        <authorList>
            <person name="Tang K."/>
        </authorList>
    </citation>
    <scope>NUCLEOTIDE SEQUENCE [LARGE SCALE GENOMIC DNA]</scope>
    <source>
        <strain evidence="4 5">JLT9</strain>
    </source>
</reference>
<dbReference type="STRING" id="1758689.SGUI_2448"/>